<dbReference type="Proteomes" id="UP001595914">
    <property type="component" value="Unassembled WGS sequence"/>
</dbReference>
<dbReference type="InterPro" id="IPR036689">
    <property type="entry name" value="ESAT-6-like_sf"/>
</dbReference>
<evidence type="ECO:0000313" key="1">
    <source>
        <dbReference type="EMBL" id="MFC4604151.1"/>
    </source>
</evidence>
<protein>
    <submittedName>
        <fullName evidence="1">UDP-glucose 4-epimerase</fullName>
    </submittedName>
</protein>
<proteinExistence type="predicted"/>
<sequence>MAGQLEVDPDALRALAAALSAEADEIECADASGPVAAAADAMTGSAVGGAADRARLPLWTALRGAADRLREMSVVAKENADDYAAAERRFRRQLGAEER</sequence>
<dbReference type="SUPFAM" id="SSF140453">
    <property type="entry name" value="EsxAB dimer-like"/>
    <property type="match status" value="1"/>
</dbReference>
<keyword evidence="2" id="KW-1185">Reference proteome</keyword>
<dbReference type="RefSeq" id="WP_378416711.1">
    <property type="nucleotide sequence ID" value="NZ_JBHSFO010000004.1"/>
</dbReference>
<gene>
    <name evidence="1" type="ORF">ACFO6S_10690</name>
</gene>
<accession>A0ABV9FQ21</accession>
<evidence type="ECO:0000313" key="2">
    <source>
        <dbReference type="Proteomes" id="UP001595914"/>
    </source>
</evidence>
<name>A0ABV9FQ21_9NOCA</name>
<reference evidence="2" key="1">
    <citation type="journal article" date="2019" name="Int. J. Syst. Evol. Microbiol.">
        <title>The Global Catalogue of Microorganisms (GCM) 10K type strain sequencing project: providing services to taxonomists for standard genome sequencing and annotation.</title>
        <authorList>
            <consortium name="The Broad Institute Genomics Platform"/>
            <consortium name="The Broad Institute Genome Sequencing Center for Infectious Disease"/>
            <person name="Wu L."/>
            <person name="Ma J."/>
        </authorList>
    </citation>
    <scope>NUCLEOTIDE SEQUENCE [LARGE SCALE GENOMIC DNA]</scope>
    <source>
        <strain evidence="2">CCUG 54520</strain>
    </source>
</reference>
<comment type="caution">
    <text evidence="1">The sequence shown here is derived from an EMBL/GenBank/DDBJ whole genome shotgun (WGS) entry which is preliminary data.</text>
</comment>
<dbReference type="EMBL" id="JBHSFO010000004">
    <property type="protein sequence ID" value="MFC4604151.1"/>
    <property type="molecule type" value="Genomic_DNA"/>
</dbReference>
<organism evidence="1 2">
    <name type="scientific">Rhodococcus kronopolitis</name>
    <dbReference type="NCBI Taxonomy" id="1460226"/>
    <lineage>
        <taxon>Bacteria</taxon>
        <taxon>Bacillati</taxon>
        <taxon>Actinomycetota</taxon>
        <taxon>Actinomycetes</taxon>
        <taxon>Mycobacteriales</taxon>
        <taxon>Nocardiaceae</taxon>
        <taxon>Rhodococcus</taxon>
    </lineage>
</organism>